<dbReference type="AlphaFoldDB" id="A0A1E7F2L5"/>
<evidence type="ECO:0000313" key="2">
    <source>
        <dbReference type="EMBL" id="OEU12374.1"/>
    </source>
</evidence>
<dbReference type="InParanoid" id="A0A1E7F2L5"/>
<accession>A0A1E7F2L5</accession>
<organism evidence="2 3">
    <name type="scientific">Fragilariopsis cylindrus CCMP1102</name>
    <dbReference type="NCBI Taxonomy" id="635003"/>
    <lineage>
        <taxon>Eukaryota</taxon>
        <taxon>Sar</taxon>
        <taxon>Stramenopiles</taxon>
        <taxon>Ochrophyta</taxon>
        <taxon>Bacillariophyta</taxon>
        <taxon>Bacillariophyceae</taxon>
        <taxon>Bacillariophycidae</taxon>
        <taxon>Bacillariales</taxon>
        <taxon>Bacillariaceae</taxon>
        <taxon>Fragilariopsis</taxon>
    </lineage>
</organism>
<name>A0A1E7F2L5_9STRA</name>
<dbReference type="KEGG" id="fcy:FRACYDRAFT_244640"/>
<reference evidence="2 3" key="1">
    <citation type="submission" date="2016-09" db="EMBL/GenBank/DDBJ databases">
        <title>Extensive genetic diversity and differential bi-allelic expression allows diatom success in the polar Southern Ocean.</title>
        <authorList>
            <consortium name="DOE Joint Genome Institute"/>
            <person name="Mock T."/>
            <person name="Otillar R.P."/>
            <person name="Strauss J."/>
            <person name="Dupont C."/>
            <person name="Frickenhaus S."/>
            <person name="Maumus F."/>
            <person name="Mcmullan M."/>
            <person name="Sanges R."/>
            <person name="Schmutz J."/>
            <person name="Toseland A."/>
            <person name="Valas R."/>
            <person name="Veluchamy A."/>
            <person name="Ward B.J."/>
            <person name="Allen A."/>
            <person name="Barry K."/>
            <person name="Falciatore A."/>
            <person name="Ferrante M."/>
            <person name="Fortunato A.E."/>
            <person name="Gloeckner G."/>
            <person name="Gruber A."/>
            <person name="Hipkin R."/>
            <person name="Janech M."/>
            <person name="Kroth P."/>
            <person name="Leese F."/>
            <person name="Lindquist E."/>
            <person name="Lyon B.R."/>
            <person name="Martin J."/>
            <person name="Mayer C."/>
            <person name="Parker M."/>
            <person name="Quesneville H."/>
            <person name="Raymond J."/>
            <person name="Uhlig C."/>
            <person name="Valentin K.U."/>
            <person name="Worden A.Z."/>
            <person name="Armbrust E.V."/>
            <person name="Bowler C."/>
            <person name="Green B."/>
            <person name="Moulton V."/>
            <person name="Van Oosterhout C."/>
            <person name="Grigoriev I."/>
        </authorList>
    </citation>
    <scope>NUCLEOTIDE SEQUENCE [LARGE SCALE GENOMIC DNA]</scope>
    <source>
        <strain evidence="2 3">CCMP1102</strain>
    </source>
</reference>
<feature type="signal peptide" evidence="1">
    <location>
        <begin position="1"/>
        <end position="16"/>
    </location>
</feature>
<protein>
    <submittedName>
        <fullName evidence="2">Uncharacterized protein</fullName>
    </submittedName>
</protein>
<dbReference type="EMBL" id="KV784365">
    <property type="protein sequence ID" value="OEU12374.1"/>
    <property type="molecule type" value="Genomic_DNA"/>
</dbReference>
<evidence type="ECO:0000313" key="3">
    <source>
        <dbReference type="Proteomes" id="UP000095751"/>
    </source>
</evidence>
<keyword evidence="1" id="KW-0732">Signal</keyword>
<gene>
    <name evidence="2" type="ORF">FRACYDRAFT_244640</name>
</gene>
<feature type="chain" id="PRO_5009192559" evidence="1">
    <location>
        <begin position="17"/>
        <end position="418"/>
    </location>
</feature>
<proteinExistence type="predicted"/>
<dbReference type="Proteomes" id="UP000095751">
    <property type="component" value="Unassembled WGS sequence"/>
</dbReference>
<evidence type="ECO:0000256" key="1">
    <source>
        <dbReference type="SAM" id="SignalP"/>
    </source>
</evidence>
<dbReference type="OrthoDB" id="204618at2759"/>
<sequence>MMMLSLALFLVEVAEAFSLFNFGRTGINSVVYGLSSSVSGDNNNDIQVKNTVDDEFDKERKAELFQFLLRDLEVEGVPLLGCDVVDQRTFQAATWSITGQLSENDVESKACMIFEDIPIDDLKTFVDSISVIKTQQRLMDHLQEIQRLSFSLVGKGIGPAMIVETQNRTRTEKSTYNYRKENSLMPKEVQWTAAMKSFVERTNLDGCDDPIAYRFVGSSDVCDIFSAYWNCICELMVVDETEIRSIVLSFPPTTVDDEHSMKETHDRFAAIAEFINIMHSNYKSEDTFELVHLHPTYDRDAIHQQDEQVNGHLPPTGWLRSMMGQSGYNEAAYTLSDEQLTLQNYQRRSPLPAVIIKRTSPDSDATGELENGSTEIDIGGKKEIVKGLQIYSENAINLAKEGEDKLKKALMEEMKLIR</sequence>
<keyword evidence="3" id="KW-1185">Reference proteome</keyword>